<dbReference type="PANTHER" id="PTHR43308">
    <property type="entry name" value="OUTER MEMBRANE PROTEIN ALPHA-RELATED"/>
    <property type="match status" value="1"/>
</dbReference>
<feature type="domain" description="SLH" evidence="1">
    <location>
        <begin position="122"/>
        <end position="185"/>
    </location>
</feature>
<dbReference type="PANTHER" id="PTHR43308:SF5">
    <property type="entry name" value="S-LAYER PROTEIN _ PEPTIDOGLYCAN ENDO-BETA-N-ACETYLGLUCOSAMINIDASE"/>
    <property type="match status" value="1"/>
</dbReference>
<dbReference type="AlphaFoldDB" id="A0A9X4QSU3"/>
<dbReference type="PROSITE" id="PS51272">
    <property type="entry name" value="SLH"/>
    <property type="match status" value="3"/>
</dbReference>
<dbReference type="Proteomes" id="UP001153404">
    <property type="component" value="Unassembled WGS sequence"/>
</dbReference>
<dbReference type="EMBL" id="JAPDIA010000003">
    <property type="protein sequence ID" value="MDG0809669.1"/>
    <property type="molecule type" value="Genomic_DNA"/>
</dbReference>
<organism evidence="2 3">
    <name type="scientific">Cohnella rhizosphaerae</name>
    <dbReference type="NCBI Taxonomy" id="1457232"/>
    <lineage>
        <taxon>Bacteria</taxon>
        <taxon>Bacillati</taxon>
        <taxon>Bacillota</taxon>
        <taxon>Bacilli</taxon>
        <taxon>Bacillales</taxon>
        <taxon>Paenibacillaceae</taxon>
        <taxon>Cohnella</taxon>
    </lineage>
</organism>
<feature type="domain" description="SLH" evidence="1">
    <location>
        <begin position="194"/>
        <end position="249"/>
    </location>
</feature>
<gene>
    <name evidence="2" type="ORF">OMP40_10165</name>
</gene>
<evidence type="ECO:0000313" key="2">
    <source>
        <dbReference type="EMBL" id="MDG0809669.1"/>
    </source>
</evidence>
<feature type="domain" description="SLH" evidence="1">
    <location>
        <begin position="61"/>
        <end position="121"/>
    </location>
</feature>
<dbReference type="InterPro" id="IPR001119">
    <property type="entry name" value="SLH_dom"/>
</dbReference>
<name>A0A9X4QSU3_9BACL</name>
<dbReference type="RefSeq" id="WP_277531112.1">
    <property type="nucleotide sequence ID" value="NZ_JAPDIA010000003.1"/>
</dbReference>
<reference evidence="2" key="1">
    <citation type="submission" date="2022-10" db="EMBL/GenBank/DDBJ databases">
        <title>Comparative genomic analysis of Cohnella hashimotonis sp. nov., isolated from the International Space Station.</title>
        <authorList>
            <person name="Simpson A."/>
            <person name="Venkateswaran K."/>
        </authorList>
    </citation>
    <scope>NUCLEOTIDE SEQUENCE</scope>
    <source>
        <strain evidence="2">DSM 28161</strain>
    </source>
</reference>
<accession>A0A9X4QSU3</accession>
<evidence type="ECO:0000259" key="1">
    <source>
        <dbReference type="PROSITE" id="PS51272"/>
    </source>
</evidence>
<keyword evidence="3" id="KW-1185">Reference proteome</keyword>
<evidence type="ECO:0000313" key="3">
    <source>
        <dbReference type="Proteomes" id="UP001153404"/>
    </source>
</evidence>
<comment type="caution">
    <text evidence="2">The sequence shown here is derived from an EMBL/GenBank/DDBJ whole genome shotgun (WGS) entry which is preliminary data.</text>
</comment>
<sequence length="249" mass="26291">MSLRSRRRFRSGWRRMPTAISRGIYYVDDNGRMEYVRSARSDDGVLTVSVAHFSKYAALQVDAAFTDVPSAHWAWKAVRSLAAKQVVNGTAPARFDPSRQVTRAEFAAMLSRSLGLAAPQKEASPFGDVAPGVWYGDAVAAAAEAGIVNGRSASAFAPNEGITREEMAVMLMRAYDYANADAASAAGDAETGAAAPFADAAAFSGWAAGAIDRAAGLGLLSGRDGRVFDAKSGLTRAESAQALYKLLDL</sequence>
<dbReference type="InterPro" id="IPR051465">
    <property type="entry name" value="Cell_Envelope_Struct_Comp"/>
</dbReference>
<dbReference type="Pfam" id="PF00395">
    <property type="entry name" value="SLH"/>
    <property type="match status" value="3"/>
</dbReference>
<proteinExistence type="predicted"/>
<protein>
    <submittedName>
        <fullName evidence="2">S-layer homology domain-containing protein</fullName>
    </submittedName>
</protein>